<dbReference type="SMART" id="SM01264">
    <property type="entry name" value="M16C_associated"/>
    <property type="match status" value="1"/>
</dbReference>
<dbReference type="PANTHER" id="PTHR43016">
    <property type="entry name" value="PRESEQUENCE PROTEASE"/>
    <property type="match status" value="1"/>
</dbReference>
<dbReference type="InterPro" id="IPR055130">
    <property type="entry name" value="PreP_C"/>
</dbReference>
<accession>A0ABN7B4S1</accession>
<feature type="domain" description="Peptidase M16C associated" evidence="1">
    <location>
        <begin position="494"/>
        <end position="740"/>
    </location>
</feature>
<dbReference type="InterPro" id="IPR011249">
    <property type="entry name" value="Metalloenz_LuxS/M16"/>
</dbReference>
<keyword evidence="3" id="KW-1185">Reference proteome</keyword>
<sequence length="998" mass="112327">MNNPRIMLKRWVNFRPRSHSISASSVAERKPVKFKEGAEIEGFLVNKVAAVVDFDMTMIRLRHVRTGCDYLHLARDDANNVFSICFRTTPLNSTGVAHILEHVVLCGSVKYPYRDLLFKMMPRSTANFMNAMTGPDYTLFPFATRNQADFKNLLSVYADAVFRPRLREIDFLHEGWRFENETPNDPEAPIRIKGVVYDEMKAAFLECSTLFSNALLNNLLPSHTYAYVSGGDPSVIPTLTYDELRDFHKKYYHPSNCRMFSYGSFPLISTLKFLNKEYLSEVPDGSDYAALSKVPSEVRWDSERKKSIPCKTEQSSTIAVASLCNDIRSVHETFAMSILNELLVGSKDSAFRTEILKSGIGTGYAPGTGYDAQTRDTFFSFGLSGLDPSDFDRVIELYHKTLDKVVDDGFDDVKIDAALHNIEVLRRHQTANYGLDLLFRIASTWNHDGDISRTIDINGLVEKFRKSLTDNPRYLKDLTLKYLKNNRHQLILAMSPNETESTEPDSEVQFLEQRLNSLSPSTVEKIHAQSLEIVQDLELKQDSSYLPKVDVRNLLPEIEQCALKGFTLQNVPVQICNSFTNHLTYLRGVLNTSILSEEAKSLLPLFAIAAVKMGTKKRNFDELEKIVRCTTGRFGVATHVAENIYDPLSYEEGVIFSSLCMDKNVNSTMELWAEIFSDVNFHDVARLRDVVKESFAGMFQNLASSGDLYAISAASALISPAATCKERFGGLEFIGKMRELSLKTNLSDSLEILQGIGDIVFKKRLIRLAVNTGDSAEEVLQSVDNLLRAIPGEFRKAYEITKFKSEERVNRSVHFETALPFSHAAHCFSTVAYTHADFPILRLAARLLTVEFCLPNVRDNGGASGSGATLSSSGVLSLFSHKDPTPWKTFEVFKSAKNWLSSGREYSPSEIEEAKLGVLQVIDAPIPAGSKGVRNFLYGISDEELQRHRKLIIEAGKEDLMRVADLIDLNHQGRCLIGPRNQEMVSRPADENWQKRFI</sequence>
<dbReference type="PANTHER" id="PTHR43016:SF13">
    <property type="entry name" value="PRESEQUENCE PROTEASE, MITOCHONDRIAL"/>
    <property type="match status" value="1"/>
</dbReference>
<dbReference type="Pfam" id="PF08367">
    <property type="entry name" value="M16C_assoc"/>
    <property type="match status" value="1"/>
</dbReference>
<dbReference type="SUPFAM" id="SSF63411">
    <property type="entry name" value="LuxS/MPP-like metallohydrolase"/>
    <property type="match status" value="4"/>
</dbReference>
<dbReference type="Proteomes" id="UP001307889">
    <property type="component" value="Chromosome 10"/>
</dbReference>
<protein>
    <submittedName>
        <fullName evidence="2">Peptidase M16C associated</fullName>
    </submittedName>
</protein>
<gene>
    <name evidence="2" type="ORF">NTJ_12234</name>
</gene>
<evidence type="ECO:0000313" key="2">
    <source>
        <dbReference type="EMBL" id="BES99416.1"/>
    </source>
</evidence>
<evidence type="ECO:0000259" key="1">
    <source>
        <dbReference type="SMART" id="SM01264"/>
    </source>
</evidence>
<proteinExistence type="predicted"/>
<dbReference type="EMBL" id="AP028918">
    <property type="protein sequence ID" value="BES99416.1"/>
    <property type="molecule type" value="Genomic_DNA"/>
</dbReference>
<dbReference type="InterPro" id="IPR007863">
    <property type="entry name" value="Peptidase_M16_C"/>
</dbReference>
<reference evidence="2 3" key="1">
    <citation type="submission" date="2023-09" db="EMBL/GenBank/DDBJ databases">
        <title>Nesidiocoris tenuis whole genome shotgun sequence.</title>
        <authorList>
            <person name="Shibata T."/>
            <person name="Shimoda M."/>
            <person name="Kobayashi T."/>
            <person name="Uehara T."/>
        </authorList>
    </citation>
    <scope>NUCLEOTIDE SEQUENCE [LARGE SCALE GENOMIC DNA]</scope>
    <source>
        <strain evidence="2 3">Japan</strain>
    </source>
</reference>
<dbReference type="Gene3D" id="3.30.830.10">
    <property type="entry name" value="Metalloenzyme, LuxS/M16 peptidase-like"/>
    <property type="match status" value="4"/>
</dbReference>
<evidence type="ECO:0000313" key="3">
    <source>
        <dbReference type="Proteomes" id="UP001307889"/>
    </source>
</evidence>
<dbReference type="InterPro" id="IPR011765">
    <property type="entry name" value="Pept_M16_N"/>
</dbReference>
<name>A0ABN7B4S1_9HEMI</name>
<organism evidence="2 3">
    <name type="scientific">Nesidiocoris tenuis</name>
    <dbReference type="NCBI Taxonomy" id="355587"/>
    <lineage>
        <taxon>Eukaryota</taxon>
        <taxon>Metazoa</taxon>
        <taxon>Ecdysozoa</taxon>
        <taxon>Arthropoda</taxon>
        <taxon>Hexapoda</taxon>
        <taxon>Insecta</taxon>
        <taxon>Pterygota</taxon>
        <taxon>Neoptera</taxon>
        <taxon>Paraneoptera</taxon>
        <taxon>Hemiptera</taxon>
        <taxon>Heteroptera</taxon>
        <taxon>Panheteroptera</taxon>
        <taxon>Cimicomorpha</taxon>
        <taxon>Miridae</taxon>
        <taxon>Dicyphina</taxon>
        <taxon>Nesidiocoris</taxon>
    </lineage>
</organism>
<dbReference type="Pfam" id="PF00675">
    <property type="entry name" value="Peptidase_M16"/>
    <property type="match status" value="1"/>
</dbReference>
<dbReference type="Pfam" id="PF22516">
    <property type="entry name" value="PreP_C"/>
    <property type="match status" value="1"/>
</dbReference>
<dbReference type="Pfam" id="PF05193">
    <property type="entry name" value="Peptidase_M16_C"/>
    <property type="match status" value="1"/>
</dbReference>
<dbReference type="InterPro" id="IPR013578">
    <property type="entry name" value="Peptidase_M16C_assoc"/>
</dbReference>